<keyword evidence="5 7" id="KW-1133">Transmembrane helix</keyword>
<evidence type="ECO:0000313" key="10">
    <source>
        <dbReference type="Proteomes" id="UP000051950"/>
    </source>
</evidence>
<sequence>MNAESIKVTKPKTKNFSFVDSIRCISMIGIIIEHCGVVSPNHYSRQFENIIESCIIQSFKFSTIAFFLIGGFLINHKFDEYTPFQYLKNRFKKTIGPWLFWIFILIMLGILDRFIAHSRGSAMGLVGSNFFLYLYETFTQLVLISPYWFILNFLICITVLLLFKKYLYNVWFGVALALFSLFYSLNIYEGWIATTHTTAIFGFIFYLWLGVYFNEYYDKVMGMIKAASWFIIITLALVSFCLAVGESTYLNSIGIKDAYNTLRLSNIIYSLIMFVLLLKVGSLNWLQRNLRPRETTFGIYLIHVIIIGRGLPLIFQPLELNFLEFNVWQNTGILLFRFLVVYSISFFLTKAIGKTKMKWMVGN</sequence>
<dbReference type="OrthoDB" id="1495770at2"/>
<dbReference type="STRING" id="687842.ASU31_06525"/>
<protein>
    <recommendedName>
        <fullName evidence="8">Acyltransferase 3 domain-containing protein</fullName>
    </recommendedName>
</protein>
<keyword evidence="4 7" id="KW-0812">Transmembrane</keyword>
<keyword evidence="10" id="KW-1185">Reference proteome</keyword>
<name>A0A0T5VU14_9SPHI</name>
<feature type="transmembrane region" description="Helical" evidence="7">
    <location>
        <begin position="298"/>
        <end position="315"/>
    </location>
</feature>
<evidence type="ECO:0000259" key="8">
    <source>
        <dbReference type="Pfam" id="PF01757"/>
    </source>
</evidence>
<feature type="transmembrane region" description="Helical" evidence="7">
    <location>
        <begin position="141"/>
        <end position="163"/>
    </location>
</feature>
<dbReference type="InterPro" id="IPR002656">
    <property type="entry name" value="Acyl_transf_3_dom"/>
</dbReference>
<accession>A0A0T5VU14</accession>
<reference evidence="9 10" key="1">
    <citation type="submission" date="2015-11" db="EMBL/GenBank/DDBJ databases">
        <title>Sequence of Pedobacter ginsenosidimutans.</title>
        <authorList>
            <person name="Carson E."/>
            <person name="Keyser V."/>
            <person name="Newman J."/>
            <person name="Miller J."/>
        </authorList>
    </citation>
    <scope>NUCLEOTIDE SEQUENCE [LARGE SCALE GENOMIC DNA]</scope>
    <source>
        <strain evidence="9 10">KACC 14530</strain>
    </source>
</reference>
<dbReference type="GO" id="GO:0009246">
    <property type="term" value="P:enterobacterial common antigen biosynthetic process"/>
    <property type="evidence" value="ECO:0007669"/>
    <property type="project" value="TreeGrafter"/>
</dbReference>
<keyword evidence="6 7" id="KW-0472">Membrane</keyword>
<feature type="domain" description="Acyltransferase 3" evidence="8">
    <location>
        <begin position="18"/>
        <end position="345"/>
    </location>
</feature>
<dbReference type="AlphaFoldDB" id="A0A0T5VU14"/>
<feature type="transmembrane region" description="Helical" evidence="7">
    <location>
        <begin position="194"/>
        <end position="214"/>
    </location>
</feature>
<feature type="transmembrane region" description="Helical" evidence="7">
    <location>
        <begin position="94"/>
        <end position="111"/>
    </location>
</feature>
<gene>
    <name evidence="9" type="ORF">ASU31_06525</name>
</gene>
<evidence type="ECO:0000256" key="6">
    <source>
        <dbReference type="ARBA" id="ARBA00023136"/>
    </source>
</evidence>
<dbReference type="Proteomes" id="UP000051950">
    <property type="component" value="Unassembled WGS sequence"/>
</dbReference>
<evidence type="ECO:0000256" key="1">
    <source>
        <dbReference type="ARBA" id="ARBA00004651"/>
    </source>
</evidence>
<feature type="transmembrane region" description="Helical" evidence="7">
    <location>
        <begin position="267"/>
        <end position="286"/>
    </location>
</feature>
<dbReference type="PANTHER" id="PTHR40074:SF2">
    <property type="entry name" value="O-ACETYLTRANSFERASE WECH"/>
    <property type="match status" value="1"/>
</dbReference>
<evidence type="ECO:0000256" key="5">
    <source>
        <dbReference type="ARBA" id="ARBA00022989"/>
    </source>
</evidence>
<dbReference type="PANTHER" id="PTHR40074">
    <property type="entry name" value="O-ACETYLTRANSFERASE WECH"/>
    <property type="match status" value="1"/>
</dbReference>
<evidence type="ECO:0000256" key="3">
    <source>
        <dbReference type="ARBA" id="ARBA00022475"/>
    </source>
</evidence>
<comment type="caution">
    <text evidence="9">The sequence shown here is derived from an EMBL/GenBank/DDBJ whole genome shotgun (WGS) entry which is preliminary data.</text>
</comment>
<evidence type="ECO:0000313" key="9">
    <source>
        <dbReference type="EMBL" id="KRT17320.1"/>
    </source>
</evidence>
<dbReference type="Pfam" id="PF01757">
    <property type="entry name" value="Acyl_transf_3"/>
    <property type="match status" value="1"/>
</dbReference>
<feature type="transmembrane region" description="Helical" evidence="7">
    <location>
        <begin position="327"/>
        <end position="348"/>
    </location>
</feature>
<dbReference type="GO" id="GO:0016413">
    <property type="term" value="F:O-acetyltransferase activity"/>
    <property type="evidence" value="ECO:0007669"/>
    <property type="project" value="TreeGrafter"/>
</dbReference>
<feature type="transmembrane region" description="Helical" evidence="7">
    <location>
        <begin position="226"/>
        <end position="247"/>
    </location>
</feature>
<dbReference type="GO" id="GO:0005886">
    <property type="term" value="C:plasma membrane"/>
    <property type="evidence" value="ECO:0007669"/>
    <property type="project" value="UniProtKB-SubCell"/>
</dbReference>
<evidence type="ECO:0000256" key="4">
    <source>
        <dbReference type="ARBA" id="ARBA00022692"/>
    </source>
</evidence>
<dbReference type="EMBL" id="LMZQ01000003">
    <property type="protein sequence ID" value="KRT17320.1"/>
    <property type="molecule type" value="Genomic_DNA"/>
</dbReference>
<proteinExistence type="inferred from homology"/>
<comment type="subcellular location">
    <subcellularLocation>
        <location evidence="1">Cell membrane</location>
        <topology evidence="1">Multi-pass membrane protein</topology>
    </subcellularLocation>
</comment>
<evidence type="ECO:0000256" key="7">
    <source>
        <dbReference type="SAM" id="Phobius"/>
    </source>
</evidence>
<keyword evidence="3" id="KW-1003">Cell membrane</keyword>
<dbReference type="RefSeq" id="WP_057931548.1">
    <property type="nucleotide sequence ID" value="NZ_LMZQ01000003.1"/>
</dbReference>
<comment type="similarity">
    <text evidence="2">Belongs to the acyltransferase 3 family.</text>
</comment>
<evidence type="ECO:0000256" key="2">
    <source>
        <dbReference type="ARBA" id="ARBA00007400"/>
    </source>
</evidence>
<feature type="transmembrane region" description="Helical" evidence="7">
    <location>
        <begin position="170"/>
        <end position="188"/>
    </location>
</feature>
<feature type="transmembrane region" description="Helical" evidence="7">
    <location>
        <begin position="54"/>
        <end position="74"/>
    </location>
</feature>
<organism evidence="9 10">
    <name type="scientific">Pedobacter ginsenosidimutans</name>
    <dbReference type="NCBI Taxonomy" id="687842"/>
    <lineage>
        <taxon>Bacteria</taxon>
        <taxon>Pseudomonadati</taxon>
        <taxon>Bacteroidota</taxon>
        <taxon>Sphingobacteriia</taxon>
        <taxon>Sphingobacteriales</taxon>
        <taxon>Sphingobacteriaceae</taxon>
        <taxon>Pedobacter</taxon>
    </lineage>
</organism>